<dbReference type="EMBL" id="MF974396">
    <property type="protein sequence ID" value="ATN94948.1"/>
    <property type="molecule type" value="Genomic_DNA"/>
</dbReference>
<dbReference type="Proteomes" id="UP000259602">
    <property type="component" value="Segment"/>
</dbReference>
<accession>A0A343LE38</accession>
<evidence type="ECO:0000313" key="1">
    <source>
        <dbReference type="EMBL" id="ATN94948.1"/>
    </source>
</evidence>
<reference evidence="1 2" key="1">
    <citation type="journal article" date="2018" name="Sci. Rep.">
        <title>Characterization of LE3 and LE4, the only lytic phages known to infect the spirochete Leptospira.</title>
        <authorList>
            <person name="Schiettekatte O."/>
            <person name="Vincent A.T."/>
            <person name="Malosse C."/>
            <person name="Lechat P."/>
            <person name="Chamot-Rooke J."/>
            <person name="Veyrier F.J."/>
            <person name="Picardeau M."/>
            <person name="Bourhy P."/>
        </authorList>
    </citation>
    <scope>NUCLEOTIDE SEQUENCE [LARGE SCALE GENOMIC DNA]</scope>
</reference>
<proteinExistence type="predicted"/>
<dbReference type="GeneID" id="55605510"/>
<evidence type="ECO:0000313" key="2">
    <source>
        <dbReference type="Proteomes" id="UP000259602"/>
    </source>
</evidence>
<sequence length="180" mass="21035">MKAYQTDVLGYYIGEVSCQPNPLEKGKFLIPMGAITAEPPNPEDNKIAFWNGERWQLVDDYSKEIYYSVHDSLETKIFPKGEKPGNDFTNVPPIKGERFQKFEKNEWVIDSKEKTKRENEIKVLEAKDLLFRSDWTQTLDVQKKKGQKWVDSWAEYREELRAIIQNPNNSKEFPKEPSGT</sequence>
<protein>
    <submittedName>
        <fullName evidence="1">Putative tail protein</fullName>
    </submittedName>
</protein>
<organism evidence="1 2">
    <name type="scientific">Leptospira phage LE3</name>
    <dbReference type="NCBI Taxonomy" id="2041382"/>
    <lineage>
        <taxon>Viruses</taxon>
        <taxon>Duplodnaviria</taxon>
        <taxon>Heunggongvirae</taxon>
        <taxon>Uroviricota</taxon>
        <taxon>Caudoviricetes</taxon>
        <taxon>Nylescharonvirus</taxon>
        <taxon>Nylescharonvirus LE3</taxon>
    </lineage>
</organism>
<keyword evidence="2" id="KW-1185">Reference proteome</keyword>
<dbReference type="Gene3D" id="6.10.140.1310">
    <property type="match status" value="1"/>
</dbReference>
<name>A0A343LE38_9CAUD</name>
<dbReference type="RefSeq" id="YP_009835438.1">
    <property type="nucleotide sequence ID" value="NC_048678.1"/>
</dbReference>
<dbReference type="KEGG" id="vg:55605510"/>